<dbReference type="InterPro" id="IPR009057">
    <property type="entry name" value="Homeodomain-like_sf"/>
</dbReference>
<dbReference type="Pfam" id="PF12852">
    <property type="entry name" value="Cupin_6"/>
    <property type="match status" value="1"/>
</dbReference>
<organism evidence="5 6">
    <name type="scientific">Saccharopolyspora elongata</name>
    <dbReference type="NCBI Taxonomy" id="2530387"/>
    <lineage>
        <taxon>Bacteria</taxon>
        <taxon>Bacillati</taxon>
        <taxon>Actinomycetota</taxon>
        <taxon>Actinomycetes</taxon>
        <taxon>Pseudonocardiales</taxon>
        <taxon>Pseudonocardiaceae</taxon>
        <taxon>Saccharopolyspora</taxon>
    </lineage>
</organism>
<dbReference type="PANTHER" id="PTHR46796:SF7">
    <property type="entry name" value="ARAC FAMILY TRANSCRIPTIONAL REGULATOR"/>
    <property type="match status" value="1"/>
</dbReference>
<dbReference type="InterPro" id="IPR018062">
    <property type="entry name" value="HTH_AraC-typ_CS"/>
</dbReference>
<feature type="domain" description="HTH araC/xylS-type" evidence="4">
    <location>
        <begin position="202"/>
        <end position="300"/>
    </location>
</feature>
<dbReference type="InterPro" id="IPR018060">
    <property type="entry name" value="HTH_AraC"/>
</dbReference>
<evidence type="ECO:0000313" key="5">
    <source>
        <dbReference type="EMBL" id="TDD48794.1"/>
    </source>
</evidence>
<keyword evidence="2" id="KW-0238">DNA-binding</keyword>
<dbReference type="PROSITE" id="PS00041">
    <property type="entry name" value="HTH_ARAC_FAMILY_1"/>
    <property type="match status" value="1"/>
</dbReference>
<dbReference type="OrthoDB" id="241790at2"/>
<dbReference type="Gene3D" id="1.10.10.60">
    <property type="entry name" value="Homeodomain-like"/>
    <property type="match status" value="2"/>
</dbReference>
<protein>
    <submittedName>
        <fullName evidence="5">AraC family transcriptional regulator</fullName>
    </submittedName>
</protein>
<dbReference type="RefSeq" id="WP_132487757.1">
    <property type="nucleotide sequence ID" value="NZ_SMKW01000028.1"/>
</dbReference>
<keyword evidence="3" id="KW-0804">Transcription</keyword>
<dbReference type="Proteomes" id="UP000294947">
    <property type="component" value="Unassembled WGS sequence"/>
</dbReference>
<dbReference type="EMBL" id="SMKW01000028">
    <property type="protein sequence ID" value="TDD48794.1"/>
    <property type="molecule type" value="Genomic_DNA"/>
</dbReference>
<reference evidence="5 6" key="1">
    <citation type="submission" date="2019-03" db="EMBL/GenBank/DDBJ databases">
        <title>Draft genome sequences of novel Actinobacteria.</title>
        <authorList>
            <person name="Sahin N."/>
            <person name="Ay H."/>
            <person name="Saygin H."/>
        </authorList>
    </citation>
    <scope>NUCLEOTIDE SEQUENCE [LARGE SCALE GENOMIC DNA]</scope>
    <source>
        <strain evidence="5 6">7K502</strain>
    </source>
</reference>
<dbReference type="PROSITE" id="PS01124">
    <property type="entry name" value="HTH_ARAC_FAMILY_2"/>
    <property type="match status" value="1"/>
</dbReference>
<comment type="caution">
    <text evidence="5">The sequence shown here is derived from an EMBL/GenBank/DDBJ whole genome shotgun (WGS) entry which is preliminary data.</text>
</comment>
<sequence length="308" mass="33484">MDVLSDVLTAMRTGRPHAARRRSQAPWGVRFSTAEAAGCHVVLRGTCWLTVAGSAPIALSPGDVVLVPQQCTYALTDRPGTPTVDFDLSERDVGQNDDVDLGDDGTVTETLCAAYFLDRGRTHPLLLELPPVIHLPAIAGAHTSLRQAVDLLGAELAGARHGADVIVPALIDALLLLIIREWLENNTADRLWATALNDPTILAALRTIHGRPEAAWTVESLAQSCGLSRATFASKFKNLVGMPPLTYLTWWRMTLAARELRTTDAPVAAIARRAGYTSDFAFTKAFKREFGVSPQGYRLQRRGNPSRR</sequence>
<keyword evidence="1" id="KW-0805">Transcription regulation</keyword>
<dbReference type="SUPFAM" id="SSF51182">
    <property type="entry name" value="RmlC-like cupins"/>
    <property type="match status" value="1"/>
</dbReference>
<dbReference type="AlphaFoldDB" id="A0A4R4YW85"/>
<evidence type="ECO:0000259" key="4">
    <source>
        <dbReference type="PROSITE" id="PS01124"/>
    </source>
</evidence>
<proteinExistence type="predicted"/>
<keyword evidence="6" id="KW-1185">Reference proteome</keyword>
<evidence type="ECO:0000256" key="3">
    <source>
        <dbReference type="ARBA" id="ARBA00023163"/>
    </source>
</evidence>
<accession>A0A4R4YW85</accession>
<dbReference type="GO" id="GO:0003700">
    <property type="term" value="F:DNA-binding transcription factor activity"/>
    <property type="evidence" value="ECO:0007669"/>
    <property type="project" value="InterPro"/>
</dbReference>
<dbReference type="PANTHER" id="PTHR46796">
    <property type="entry name" value="HTH-TYPE TRANSCRIPTIONAL ACTIVATOR RHAS-RELATED"/>
    <property type="match status" value="1"/>
</dbReference>
<dbReference type="PRINTS" id="PR00032">
    <property type="entry name" value="HTHARAC"/>
</dbReference>
<name>A0A4R4YW85_9PSEU</name>
<evidence type="ECO:0000256" key="1">
    <source>
        <dbReference type="ARBA" id="ARBA00023015"/>
    </source>
</evidence>
<dbReference type="InterPro" id="IPR020449">
    <property type="entry name" value="Tscrpt_reg_AraC-type_HTH"/>
</dbReference>
<dbReference type="Pfam" id="PF12833">
    <property type="entry name" value="HTH_18"/>
    <property type="match status" value="1"/>
</dbReference>
<dbReference type="InterPro" id="IPR050204">
    <property type="entry name" value="AraC_XylS_family_regulators"/>
</dbReference>
<gene>
    <name evidence="5" type="ORF">E1288_21255</name>
</gene>
<dbReference type="GO" id="GO:0043565">
    <property type="term" value="F:sequence-specific DNA binding"/>
    <property type="evidence" value="ECO:0007669"/>
    <property type="project" value="InterPro"/>
</dbReference>
<evidence type="ECO:0000256" key="2">
    <source>
        <dbReference type="ARBA" id="ARBA00023125"/>
    </source>
</evidence>
<dbReference type="InterPro" id="IPR011051">
    <property type="entry name" value="RmlC_Cupin_sf"/>
</dbReference>
<dbReference type="SMART" id="SM00342">
    <property type="entry name" value="HTH_ARAC"/>
    <property type="match status" value="1"/>
</dbReference>
<dbReference type="SUPFAM" id="SSF46689">
    <property type="entry name" value="Homeodomain-like"/>
    <property type="match status" value="2"/>
</dbReference>
<dbReference type="InterPro" id="IPR032783">
    <property type="entry name" value="AraC_lig"/>
</dbReference>
<evidence type="ECO:0000313" key="6">
    <source>
        <dbReference type="Proteomes" id="UP000294947"/>
    </source>
</evidence>